<keyword evidence="3 4" id="KW-0732">Signal</keyword>
<feature type="chain" id="PRO_5009977507" evidence="4">
    <location>
        <begin position="27"/>
        <end position="522"/>
    </location>
</feature>
<sequence>MFKKTLLAGALGAAMLTAALPQAAMAENTLRMAYDADPVSLDIHEQLSGGILQLSHMSFDPLVRWTSDFEFEPRLATEWEQVNDTTMRMTLREGVTFHSGNPFTAEDVAWTIDRLKRSPDFKAIFEPIETVNVIDDHTVEIVSKRPNPLLLNMATYIFPLDSQFYSGETDNGKERDEIVKNGNSFASRNMSGTGPFRVTSRQQGVRLEFERFEDYWDTESPGNVDNIVLTPINESATRVAALLSGDVDFIAPVPPNDLERVESDADSNLVTMSGTRIILLHMNQERVEAFKDPRVRQAFTYAINQQGIADRLMKGFATPASQLSPEGYVGHNPDLELRFDLEHARELMAEAGYEDGFSISMMAPNNRYVNDAKIAQAVAAMLARINVTVDLKTLPKAQYWGEYDDRAADVMMIGWHSDTEDSANFFQYITECPNAETGAGQYNAGNYCNPELDQLLADANLELDLEKRGEMLQQIEQGLYDDAAFVPLHWQDLAWASASNIDIEPVLNVMNFPYLGDLVIEE</sequence>
<gene>
    <name evidence="6" type="ORF">BJB45_16495</name>
</gene>
<keyword evidence="7" id="KW-1185">Reference proteome</keyword>
<dbReference type="OrthoDB" id="9801912at2"/>
<feature type="domain" description="Solute-binding protein family 5" evidence="5">
    <location>
        <begin position="70"/>
        <end position="434"/>
    </location>
</feature>
<comment type="similarity">
    <text evidence="1">Belongs to the bacterial solute-binding protein 5 family.</text>
</comment>
<evidence type="ECO:0000313" key="7">
    <source>
        <dbReference type="Proteomes" id="UP000019113"/>
    </source>
</evidence>
<keyword evidence="2" id="KW-0813">Transport</keyword>
<dbReference type="InterPro" id="IPR039424">
    <property type="entry name" value="SBP_5"/>
</dbReference>
<dbReference type="KEGG" id="hhu:AR456_10205"/>
<dbReference type="PANTHER" id="PTHR30290">
    <property type="entry name" value="PERIPLASMIC BINDING COMPONENT OF ABC TRANSPORTER"/>
    <property type="match status" value="1"/>
</dbReference>
<dbReference type="Gene3D" id="3.10.105.10">
    <property type="entry name" value="Dipeptide-binding Protein, Domain 3"/>
    <property type="match status" value="1"/>
</dbReference>
<dbReference type="RefSeq" id="WP_021817505.1">
    <property type="nucleotide sequence ID" value="NZ_AVBC01000014.1"/>
</dbReference>
<dbReference type="GO" id="GO:0030288">
    <property type="term" value="C:outer membrane-bounded periplasmic space"/>
    <property type="evidence" value="ECO:0007669"/>
    <property type="project" value="UniProtKB-ARBA"/>
</dbReference>
<dbReference type="Gene3D" id="3.90.76.10">
    <property type="entry name" value="Dipeptide-binding Protein, Domain 1"/>
    <property type="match status" value="1"/>
</dbReference>
<dbReference type="InterPro" id="IPR030678">
    <property type="entry name" value="Peptide/Ni-bd"/>
</dbReference>
<dbReference type="STRING" id="1178482.AR456_10205"/>
<dbReference type="GO" id="GO:0043190">
    <property type="term" value="C:ATP-binding cassette (ABC) transporter complex"/>
    <property type="evidence" value="ECO:0007669"/>
    <property type="project" value="InterPro"/>
</dbReference>
<dbReference type="eggNOG" id="COG0747">
    <property type="taxonomic scope" value="Bacteria"/>
</dbReference>
<dbReference type="GO" id="GO:0015833">
    <property type="term" value="P:peptide transport"/>
    <property type="evidence" value="ECO:0007669"/>
    <property type="project" value="TreeGrafter"/>
</dbReference>
<evidence type="ECO:0000256" key="1">
    <source>
        <dbReference type="ARBA" id="ARBA00005695"/>
    </source>
</evidence>
<evidence type="ECO:0000256" key="2">
    <source>
        <dbReference type="ARBA" id="ARBA00022448"/>
    </source>
</evidence>
<dbReference type="Proteomes" id="UP000019113">
    <property type="component" value="Unassembled WGS sequence"/>
</dbReference>
<dbReference type="AlphaFoldDB" id="W1NBN0"/>
<proteinExistence type="inferred from homology"/>
<feature type="signal peptide" evidence="4">
    <location>
        <begin position="1"/>
        <end position="26"/>
    </location>
</feature>
<evidence type="ECO:0000313" key="6">
    <source>
        <dbReference type="EMBL" id="ERL52878.1"/>
    </source>
</evidence>
<name>W1NBN0_9GAMM</name>
<dbReference type="EMBL" id="AVBC01000014">
    <property type="protein sequence ID" value="ERL52878.1"/>
    <property type="molecule type" value="Genomic_DNA"/>
</dbReference>
<reference evidence="6 7" key="1">
    <citation type="submission" date="2013-08" db="EMBL/GenBank/DDBJ databases">
        <title>draft genome of Halomonas huanghegensis, strain BJGMM-B45T.</title>
        <authorList>
            <person name="Miao C."/>
            <person name="Wan Y."/>
            <person name="Jin W."/>
        </authorList>
    </citation>
    <scope>NUCLEOTIDE SEQUENCE [LARGE SCALE GENOMIC DNA]</scope>
    <source>
        <strain evidence="6 7">BJGMM-B45</strain>
    </source>
</reference>
<dbReference type="Gene3D" id="3.40.190.10">
    <property type="entry name" value="Periplasmic binding protein-like II"/>
    <property type="match status" value="1"/>
</dbReference>
<dbReference type="Pfam" id="PF00496">
    <property type="entry name" value="SBP_bac_5"/>
    <property type="match status" value="1"/>
</dbReference>
<dbReference type="GO" id="GO:1904680">
    <property type="term" value="F:peptide transmembrane transporter activity"/>
    <property type="evidence" value="ECO:0007669"/>
    <property type="project" value="TreeGrafter"/>
</dbReference>
<evidence type="ECO:0000256" key="3">
    <source>
        <dbReference type="ARBA" id="ARBA00022729"/>
    </source>
</evidence>
<dbReference type="PIRSF" id="PIRSF002741">
    <property type="entry name" value="MppA"/>
    <property type="match status" value="1"/>
</dbReference>
<dbReference type="InterPro" id="IPR000914">
    <property type="entry name" value="SBP_5_dom"/>
</dbReference>
<dbReference type="SUPFAM" id="SSF53850">
    <property type="entry name" value="Periplasmic binding protein-like II"/>
    <property type="match status" value="1"/>
</dbReference>
<dbReference type="PATRIC" id="fig|1178482.3.peg.556"/>
<accession>W1NBN0</accession>
<comment type="caution">
    <text evidence="6">The sequence shown here is derived from an EMBL/GenBank/DDBJ whole genome shotgun (WGS) entry which is preliminary data.</text>
</comment>
<dbReference type="PANTHER" id="PTHR30290:SF9">
    <property type="entry name" value="OLIGOPEPTIDE-BINDING PROTEIN APPA"/>
    <property type="match status" value="1"/>
</dbReference>
<evidence type="ECO:0000256" key="4">
    <source>
        <dbReference type="SAM" id="SignalP"/>
    </source>
</evidence>
<protein>
    <submittedName>
        <fullName evidence="6">Cytochrome C</fullName>
    </submittedName>
</protein>
<organism evidence="6 7">
    <name type="scientific">Halomonas huangheensis</name>
    <dbReference type="NCBI Taxonomy" id="1178482"/>
    <lineage>
        <taxon>Bacteria</taxon>
        <taxon>Pseudomonadati</taxon>
        <taxon>Pseudomonadota</taxon>
        <taxon>Gammaproteobacteria</taxon>
        <taxon>Oceanospirillales</taxon>
        <taxon>Halomonadaceae</taxon>
        <taxon>Halomonas</taxon>
    </lineage>
</organism>
<evidence type="ECO:0000259" key="5">
    <source>
        <dbReference type="Pfam" id="PF00496"/>
    </source>
</evidence>
<dbReference type="CDD" id="cd08498">
    <property type="entry name" value="PBP2_NikA_DppA_OppA_like_2"/>
    <property type="match status" value="1"/>
</dbReference>